<feature type="compositionally biased region" description="Acidic residues" evidence="3">
    <location>
        <begin position="360"/>
        <end position="374"/>
    </location>
</feature>
<dbReference type="GO" id="GO:0005634">
    <property type="term" value="C:nucleus"/>
    <property type="evidence" value="ECO:0007669"/>
    <property type="project" value="TreeGrafter"/>
</dbReference>
<name>A0A286URA9_9AGAM</name>
<keyword evidence="4" id="KW-0472">Membrane</keyword>
<feature type="compositionally biased region" description="Basic and acidic residues" evidence="3">
    <location>
        <begin position="56"/>
        <end position="69"/>
    </location>
</feature>
<evidence type="ECO:0000256" key="4">
    <source>
        <dbReference type="SAM" id="Phobius"/>
    </source>
</evidence>
<dbReference type="GO" id="GO:0008270">
    <property type="term" value="F:zinc ion binding"/>
    <property type="evidence" value="ECO:0007669"/>
    <property type="project" value="InterPro"/>
</dbReference>
<dbReference type="AlphaFoldDB" id="A0A286URA9"/>
<dbReference type="Pfam" id="PF08797">
    <property type="entry name" value="HIRAN"/>
    <property type="match status" value="1"/>
</dbReference>
<feature type="compositionally biased region" description="Acidic residues" evidence="3">
    <location>
        <begin position="13"/>
        <end position="22"/>
    </location>
</feature>
<keyword evidence="4" id="KW-0812">Transmembrane</keyword>
<dbReference type="GO" id="GO:0000209">
    <property type="term" value="P:protein polyubiquitination"/>
    <property type="evidence" value="ECO:0007669"/>
    <property type="project" value="TreeGrafter"/>
</dbReference>
<feature type="compositionally biased region" description="Low complexity" evidence="3">
    <location>
        <begin position="70"/>
        <end position="82"/>
    </location>
</feature>
<reference evidence="6 7" key="1">
    <citation type="journal article" date="2017" name="Mol. Ecol.">
        <title>Comparative and population genomic landscape of Phellinus noxius: A hypervariable fungus causing root rot in trees.</title>
        <authorList>
            <person name="Chung C.L."/>
            <person name="Lee T.J."/>
            <person name="Akiba M."/>
            <person name="Lee H.H."/>
            <person name="Kuo T.H."/>
            <person name="Liu D."/>
            <person name="Ke H.M."/>
            <person name="Yokoi T."/>
            <person name="Roa M.B."/>
            <person name="Lu M.J."/>
            <person name="Chang Y.Y."/>
            <person name="Ann P.J."/>
            <person name="Tsai J.N."/>
            <person name="Chen C.Y."/>
            <person name="Tzean S.S."/>
            <person name="Ota Y."/>
            <person name="Hattori T."/>
            <person name="Sahashi N."/>
            <person name="Liou R.F."/>
            <person name="Kikuchi T."/>
            <person name="Tsai I.J."/>
        </authorList>
    </citation>
    <scope>NUCLEOTIDE SEQUENCE [LARGE SCALE GENOMIC DNA]</scope>
    <source>
        <strain evidence="6 7">FFPRI411160</strain>
    </source>
</reference>
<keyword evidence="7" id="KW-1185">Reference proteome</keyword>
<keyword evidence="2" id="KW-0378">Hydrolase</keyword>
<feature type="domain" description="HIRAN" evidence="5">
    <location>
        <begin position="134"/>
        <end position="261"/>
    </location>
</feature>
<dbReference type="Proteomes" id="UP000217199">
    <property type="component" value="Unassembled WGS sequence"/>
</dbReference>
<feature type="region of interest" description="Disordered" evidence="3">
    <location>
        <begin position="161"/>
        <end position="199"/>
    </location>
</feature>
<feature type="region of interest" description="Disordered" evidence="3">
    <location>
        <begin position="320"/>
        <end position="374"/>
    </location>
</feature>
<feature type="region of interest" description="Disordered" evidence="3">
    <location>
        <begin position="45"/>
        <end position="131"/>
    </location>
</feature>
<dbReference type="STRING" id="2282107.A0A286URA9"/>
<protein>
    <submittedName>
        <fullName evidence="6">DNA repair RAD5</fullName>
    </submittedName>
</protein>
<evidence type="ECO:0000256" key="2">
    <source>
        <dbReference type="ARBA" id="ARBA00022801"/>
    </source>
</evidence>
<dbReference type="EMBL" id="NBII01000002">
    <property type="protein sequence ID" value="PAV22121.1"/>
    <property type="molecule type" value="Genomic_DNA"/>
</dbReference>
<keyword evidence="1" id="KW-0479">Metal-binding</keyword>
<keyword evidence="4" id="KW-1133">Transmembrane helix</keyword>
<dbReference type="GO" id="GO:0061630">
    <property type="term" value="F:ubiquitin protein ligase activity"/>
    <property type="evidence" value="ECO:0007669"/>
    <property type="project" value="TreeGrafter"/>
</dbReference>
<proteinExistence type="predicted"/>
<sequence>MDHEQPLFLSNGDEAEYSDLYEDNLPRKPLHQPVDIDFNKELARLFAPESDSEMEMETKRERERERKSSEAPPSSPRSEAMSLLGEDSEYAGLSSTANPGELRRDENTRSAKKRKQGDEDEDENPFPPRDSYYLGSIYVDNAWSTVRGTGYIKNGDQILVKRDPLPSNTSSGKKGKGKQMSLTSMFKSQSNSSQKKPKLNSIVRLTNMRGFEFGRLPIDLSNWISRLLDFEIISLKGSYMVDCPERLHTGVDLIISISFYILPTAFTPFKPKIPSPLNKPRPKVWFNEGAETTEEEFLRLRKKSLQQLFDKLELKPISGRAVDKHQEKENVPPDGSPRPSPSNGSQARRDPVNIEGSQGEADEDNDEETLDENAIDVIYKRAQCNDKEMDEMEPCDSFALKLRPYQKQALYWMYSRELGSEAARQSKSMHPLWSEYLFPAEPSFGSMVDLTIEKQPFYYNSHTGELSLDFPYSFNVCRGGILADGIIFFFLIIFKY</sequence>
<evidence type="ECO:0000313" key="6">
    <source>
        <dbReference type="EMBL" id="PAV22121.1"/>
    </source>
</evidence>
<dbReference type="PANTHER" id="PTHR45865:SF1">
    <property type="entry name" value="E3 UBIQUITIN-PROTEIN LIGASE SHPRH"/>
    <property type="match status" value="1"/>
</dbReference>
<feature type="region of interest" description="Disordered" evidence="3">
    <location>
        <begin position="1"/>
        <end position="32"/>
    </location>
</feature>
<gene>
    <name evidence="6" type="ORF">PNOK_0207800</name>
</gene>
<organism evidence="6 7">
    <name type="scientific">Pyrrhoderma noxium</name>
    <dbReference type="NCBI Taxonomy" id="2282107"/>
    <lineage>
        <taxon>Eukaryota</taxon>
        <taxon>Fungi</taxon>
        <taxon>Dikarya</taxon>
        <taxon>Basidiomycota</taxon>
        <taxon>Agaricomycotina</taxon>
        <taxon>Agaricomycetes</taxon>
        <taxon>Hymenochaetales</taxon>
        <taxon>Hymenochaetaceae</taxon>
        <taxon>Pyrrhoderma</taxon>
    </lineage>
</organism>
<evidence type="ECO:0000313" key="7">
    <source>
        <dbReference type="Proteomes" id="UP000217199"/>
    </source>
</evidence>
<feature type="compositionally biased region" description="Basic and acidic residues" evidence="3">
    <location>
        <begin position="321"/>
        <end position="331"/>
    </location>
</feature>
<dbReference type="InterPro" id="IPR052583">
    <property type="entry name" value="ATP-helicase/E3_Ub-Ligase"/>
</dbReference>
<comment type="caution">
    <text evidence="6">The sequence shown here is derived from an EMBL/GenBank/DDBJ whole genome shotgun (WGS) entry which is preliminary data.</text>
</comment>
<dbReference type="GO" id="GO:0006974">
    <property type="term" value="P:DNA damage response"/>
    <property type="evidence" value="ECO:0007669"/>
    <property type="project" value="TreeGrafter"/>
</dbReference>
<evidence type="ECO:0000256" key="3">
    <source>
        <dbReference type="SAM" id="MobiDB-lite"/>
    </source>
</evidence>
<dbReference type="OrthoDB" id="448448at2759"/>
<dbReference type="InterPro" id="IPR014905">
    <property type="entry name" value="HIRAN"/>
</dbReference>
<dbReference type="PANTHER" id="PTHR45865">
    <property type="entry name" value="E3 UBIQUITIN-PROTEIN LIGASE SHPRH FAMILY MEMBER"/>
    <property type="match status" value="1"/>
</dbReference>
<dbReference type="SMART" id="SM00910">
    <property type="entry name" value="HIRAN"/>
    <property type="match status" value="1"/>
</dbReference>
<feature type="transmembrane region" description="Helical" evidence="4">
    <location>
        <begin position="472"/>
        <end position="494"/>
    </location>
</feature>
<dbReference type="GO" id="GO:0003676">
    <property type="term" value="F:nucleic acid binding"/>
    <property type="evidence" value="ECO:0007669"/>
    <property type="project" value="InterPro"/>
</dbReference>
<dbReference type="InParanoid" id="A0A286URA9"/>
<accession>A0A286URA9</accession>
<evidence type="ECO:0000259" key="5">
    <source>
        <dbReference type="SMART" id="SM00910"/>
    </source>
</evidence>
<dbReference type="GO" id="GO:0016818">
    <property type="term" value="F:hydrolase activity, acting on acid anhydrides, in phosphorus-containing anhydrides"/>
    <property type="evidence" value="ECO:0007669"/>
    <property type="project" value="InterPro"/>
</dbReference>
<evidence type="ECO:0000256" key="1">
    <source>
        <dbReference type="ARBA" id="ARBA00022723"/>
    </source>
</evidence>